<dbReference type="PANTHER" id="PTHR10492:SF57">
    <property type="entry name" value="ATP-DEPENDENT DNA HELICASE"/>
    <property type="match status" value="1"/>
</dbReference>
<dbReference type="PANTHER" id="PTHR10492">
    <property type="match status" value="1"/>
</dbReference>
<evidence type="ECO:0000256" key="1">
    <source>
        <dbReference type="RuleBase" id="RU363044"/>
    </source>
</evidence>
<proteinExistence type="inferred from homology"/>
<protein>
    <recommendedName>
        <fullName evidence="1">ATP-dependent DNA helicase</fullName>
        <ecNumber evidence="1">5.6.2.3</ecNumber>
    </recommendedName>
</protein>
<evidence type="ECO:0000259" key="3">
    <source>
        <dbReference type="Pfam" id="PF14214"/>
    </source>
</evidence>
<evidence type="ECO:0000313" key="4">
    <source>
        <dbReference type="EMBL" id="GBN61463.1"/>
    </source>
</evidence>
<dbReference type="GO" id="GO:0000723">
    <property type="term" value="P:telomere maintenance"/>
    <property type="evidence" value="ECO:0007669"/>
    <property type="project" value="InterPro"/>
</dbReference>
<keyword evidence="5" id="KW-1185">Reference proteome</keyword>
<dbReference type="GO" id="GO:0005524">
    <property type="term" value="F:ATP binding"/>
    <property type="evidence" value="ECO:0007669"/>
    <property type="project" value="UniProtKB-KW"/>
</dbReference>
<dbReference type="EC" id="5.6.2.3" evidence="1"/>
<evidence type="ECO:0000259" key="2">
    <source>
        <dbReference type="Pfam" id="PF05970"/>
    </source>
</evidence>
<comment type="cofactor">
    <cofactor evidence="1">
        <name>Mg(2+)</name>
        <dbReference type="ChEBI" id="CHEBI:18420"/>
    </cofactor>
</comment>
<comment type="catalytic activity">
    <reaction evidence="1">
        <text>ATP + H2O = ADP + phosphate + H(+)</text>
        <dbReference type="Rhea" id="RHEA:13065"/>
        <dbReference type="ChEBI" id="CHEBI:15377"/>
        <dbReference type="ChEBI" id="CHEBI:15378"/>
        <dbReference type="ChEBI" id="CHEBI:30616"/>
        <dbReference type="ChEBI" id="CHEBI:43474"/>
        <dbReference type="ChEBI" id="CHEBI:456216"/>
        <dbReference type="EC" id="5.6.2.3"/>
    </reaction>
</comment>
<dbReference type="InterPro" id="IPR010285">
    <property type="entry name" value="DNA_helicase_pif1-like_DEAD"/>
</dbReference>
<keyword evidence="1" id="KW-0227">DNA damage</keyword>
<feature type="domain" description="Helitron helicase-like" evidence="3">
    <location>
        <begin position="4"/>
        <end position="107"/>
    </location>
</feature>
<comment type="similarity">
    <text evidence="1">Belongs to the helicase family.</text>
</comment>
<keyword evidence="1" id="KW-0347">Helicase</keyword>
<organism evidence="4 5">
    <name type="scientific">Araneus ventricosus</name>
    <name type="common">Orbweaver spider</name>
    <name type="synonym">Epeira ventricosa</name>
    <dbReference type="NCBI Taxonomy" id="182803"/>
    <lineage>
        <taxon>Eukaryota</taxon>
        <taxon>Metazoa</taxon>
        <taxon>Ecdysozoa</taxon>
        <taxon>Arthropoda</taxon>
        <taxon>Chelicerata</taxon>
        <taxon>Arachnida</taxon>
        <taxon>Araneae</taxon>
        <taxon>Araneomorphae</taxon>
        <taxon>Entelegynae</taxon>
        <taxon>Araneoidea</taxon>
        <taxon>Araneidae</taxon>
        <taxon>Araneus</taxon>
    </lineage>
</organism>
<comment type="caution">
    <text evidence="4">The sequence shown here is derived from an EMBL/GenBank/DDBJ whole genome shotgun (WGS) entry which is preliminary data.</text>
</comment>
<dbReference type="GO" id="GO:0006281">
    <property type="term" value="P:DNA repair"/>
    <property type="evidence" value="ECO:0007669"/>
    <property type="project" value="UniProtKB-KW"/>
</dbReference>
<dbReference type="GO" id="GO:0016887">
    <property type="term" value="F:ATP hydrolysis activity"/>
    <property type="evidence" value="ECO:0007669"/>
    <property type="project" value="RHEA"/>
</dbReference>
<gene>
    <name evidence="4" type="ORF">AVEN_199810_1</name>
</gene>
<dbReference type="AlphaFoldDB" id="A0A4Y2QEI2"/>
<dbReference type="Pfam" id="PF14214">
    <property type="entry name" value="Helitron_like_N"/>
    <property type="match status" value="1"/>
</dbReference>
<keyword evidence="1" id="KW-0547">Nucleotide-binding</keyword>
<dbReference type="InterPro" id="IPR027417">
    <property type="entry name" value="P-loop_NTPase"/>
</dbReference>
<dbReference type="EMBL" id="BGPR01013626">
    <property type="protein sequence ID" value="GBN61463.1"/>
    <property type="molecule type" value="Genomic_DNA"/>
</dbReference>
<keyword evidence="1" id="KW-0378">Hydrolase</keyword>
<sequence length="604" mass="68992">MNKSELNGSPHNMQQNYQDAMAMVRKFGKPDLFLTFTCNPSWFEVLNCMEGVQRPEDRPDIIIRVFKMKLKELLEDISKHGIFGTVLTYIYVIEFQKRGLPHAHILLTLDSESKIRTKDDIDKFVSAKLPDLCTDLRLFQIVTKCMVHGPCGTININSPCMRDGQCCKSFPKQFKDDTEENVNGYLIYRRRATEPVQVGKYSIDNRWVVPYNPWLLKKFNVHINVEVCASVKSVKYLYKYVCKGHDAASVKIQKECALDRDEILSFVEGTYVSTPEAMWHLNEFNLSHKSHHTVVRLAVHLPQQQPIVYQDGQEAQAIERAALRKTTLTSWFELNKNDPSAHNISYSDIPQYYMFDKSTTNWKKRQRGGQNVIGRLPVVSILDTERYYLRMLLLRKSGAISFDDILTTVAHAVRNDLWLWRSGDVPDLWVQHQVSLCEDFVHRYSEQTGPHYTLADIEELLTSYNLSLQKLHLPTVDLPASVLERANFDVVEEQAKANSYTMQLNSEQRNVVEILLSAVYNNAADTPKCYFLDGPAGTGKTFIYSTLLHTIRGRGDDVIPVASTGIVATLLIRGRTAHSVFKIPIDLNATSTCNLKPNTKEADM</sequence>
<dbReference type="Proteomes" id="UP000499080">
    <property type="component" value="Unassembled WGS sequence"/>
</dbReference>
<dbReference type="Pfam" id="PF05970">
    <property type="entry name" value="PIF1"/>
    <property type="match status" value="1"/>
</dbReference>
<feature type="domain" description="DNA helicase Pif1-like DEAD-box helicase" evidence="2">
    <location>
        <begin position="503"/>
        <end position="603"/>
    </location>
</feature>
<dbReference type="GO" id="GO:0043139">
    <property type="term" value="F:5'-3' DNA helicase activity"/>
    <property type="evidence" value="ECO:0007669"/>
    <property type="project" value="UniProtKB-EC"/>
</dbReference>
<evidence type="ECO:0000313" key="5">
    <source>
        <dbReference type="Proteomes" id="UP000499080"/>
    </source>
</evidence>
<dbReference type="GO" id="GO:0006310">
    <property type="term" value="P:DNA recombination"/>
    <property type="evidence" value="ECO:0007669"/>
    <property type="project" value="UniProtKB-KW"/>
</dbReference>
<keyword evidence="1" id="KW-0067">ATP-binding</keyword>
<accession>A0A4Y2QEI2</accession>
<keyword evidence="1" id="KW-0233">DNA recombination</keyword>
<reference evidence="4 5" key="1">
    <citation type="journal article" date="2019" name="Sci. Rep.">
        <title>Orb-weaving spider Araneus ventricosus genome elucidates the spidroin gene catalogue.</title>
        <authorList>
            <person name="Kono N."/>
            <person name="Nakamura H."/>
            <person name="Ohtoshi R."/>
            <person name="Moran D.A.P."/>
            <person name="Shinohara A."/>
            <person name="Yoshida Y."/>
            <person name="Fujiwara M."/>
            <person name="Mori M."/>
            <person name="Tomita M."/>
            <person name="Arakawa K."/>
        </authorList>
    </citation>
    <scope>NUCLEOTIDE SEQUENCE [LARGE SCALE GENOMIC DNA]</scope>
</reference>
<dbReference type="SUPFAM" id="SSF52540">
    <property type="entry name" value="P-loop containing nucleoside triphosphate hydrolases"/>
    <property type="match status" value="1"/>
</dbReference>
<dbReference type="OrthoDB" id="1706095at2759"/>
<keyword evidence="1" id="KW-0234">DNA repair</keyword>
<dbReference type="InterPro" id="IPR025476">
    <property type="entry name" value="Helitron_helicase-like"/>
</dbReference>
<name>A0A4Y2QEI2_ARAVE</name>
<dbReference type="Gene3D" id="3.40.50.300">
    <property type="entry name" value="P-loop containing nucleotide triphosphate hydrolases"/>
    <property type="match status" value="1"/>
</dbReference>